<organism evidence="1 2">
    <name type="scientific">Halapricum desulfuricans</name>
    <dbReference type="NCBI Taxonomy" id="2841257"/>
    <lineage>
        <taxon>Archaea</taxon>
        <taxon>Methanobacteriati</taxon>
        <taxon>Methanobacteriota</taxon>
        <taxon>Stenosarchaea group</taxon>
        <taxon>Halobacteria</taxon>
        <taxon>Halobacteriales</taxon>
        <taxon>Haloarculaceae</taxon>
        <taxon>Halapricum</taxon>
    </lineage>
</organism>
<gene>
    <name evidence="1" type="ORF">HSEST_0165</name>
</gene>
<name>A0A897NN90_9EURY</name>
<reference evidence="1 2" key="1">
    <citation type="submission" date="2020-11" db="EMBL/GenBank/DDBJ databases">
        <title>Carbohydrate-dependent, anaerobic sulfur respiration: A novel catabolism in halophilic archaea.</title>
        <authorList>
            <person name="Sorokin D.Y."/>
            <person name="Messina E."/>
            <person name="Smedile F."/>
            <person name="La Cono V."/>
            <person name="Hallsworth J.E."/>
            <person name="Yakimov M.M."/>
        </authorList>
    </citation>
    <scope>NUCLEOTIDE SEQUENCE [LARGE SCALE GENOMIC DNA]</scope>
    <source>
        <strain evidence="1 2">HSR-Est</strain>
    </source>
</reference>
<dbReference type="Proteomes" id="UP000663292">
    <property type="component" value="Chromosome"/>
</dbReference>
<accession>A0A897NN90</accession>
<protein>
    <submittedName>
        <fullName evidence="1">Uncharacterized protein</fullName>
    </submittedName>
</protein>
<evidence type="ECO:0000313" key="1">
    <source>
        <dbReference type="EMBL" id="QSG13721.1"/>
    </source>
</evidence>
<sequence length="102" mass="11546">MRKKDAMRWLNNLDEPTAHELRNAFVPKPNGFEGSTFPTSISNIRITGDPKFVETVAGLLKPIQRLEGSRTRIEINLQRTEDRETGELTGNYALYLSVAERG</sequence>
<evidence type="ECO:0000313" key="2">
    <source>
        <dbReference type="Proteomes" id="UP000663292"/>
    </source>
</evidence>
<dbReference type="EMBL" id="CP064791">
    <property type="protein sequence ID" value="QSG13721.1"/>
    <property type="molecule type" value="Genomic_DNA"/>
</dbReference>
<dbReference type="AlphaFoldDB" id="A0A897NN90"/>
<keyword evidence="2" id="KW-1185">Reference proteome</keyword>
<proteinExistence type="predicted"/>